<accession>A0A1C6YVH6</accession>
<dbReference type="Proteomes" id="UP000094844">
    <property type="component" value="Unassembled WGS sequence"/>
</dbReference>
<reference evidence="1 2" key="1">
    <citation type="submission" date="2016-09" db="EMBL/GenBank/DDBJ databases">
        <authorList>
            <person name="Capua I."/>
            <person name="De Benedictis P."/>
            <person name="Joannis T."/>
            <person name="Lombin L.H."/>
            <person name="Cattoli G."/>
        </authorList>
    </citation>
    <scope>NUCLEOTIDE SEQUENCE [LARGE SCALE GENOMIC DNA]</scope>
    <source>
        <strain evidence="1 2">GB001</strain>
    </source>
</reference>
<evidence type="ECO:0000313" key="2">
    <source>
        <dbReference type="Proteomes" id="UP000094844"/>
    </source>
</evidence>
<name>A0A1C6YVH6_HAFAL</name>
<gene>
    <name evidence="1" type="ORF">BN1044_00294</name>
</gene>
<protein>
    <submittedName>
        <fullName evidence="1">Uncharacterized protein</fullName>
    </submittedName>
</protein>
<dbReference type="EMBL" id="FMIQ01000006">
    <property type="protein sequence ID" value="SCM50846.1"/>
    <property type="molecule type" value="Genomic_DNA"/>
</dbReference>
<sequence length="219" mass="24940">MARDSRLRRDMLVDIDTGALWKIADAVGATHKQYRNAYSRALKRTAVTLRKQALADLKTGLAPRSLAMVRKRLLSFRISRGAMLDEAKLWFGLNAIKVKDLKGRVRGRIRPHHDRRDPTTGRYIAARRKSTGEAGFDPKGTMLQAHTFANGEVARSRRENRRTVVIRDPVTRRAKEAEIDIYAPMLDYVEDNAFADVMAIFMHHFQSDIKGRVKAKISL</sequence>
<dbReference type="RefSeq" id="WP_072307264.1">
    <property type="nucleotide sequence ID" value="NZ_FMIQ01000006.1"/>
</dbReference>
<proteinExistence type="predicted"/>
<evidence type="ECO:0000313" key="1">
    <source>
        <dbReference type="EMBL" id="SCM50846.1"/>
    </source>
</evidence>
<organism evidence="1 2">
    <name type="scientific">Hafnia alvei</name>
    <dbReference type="NCBI Taxonomy" id="569"/>
    <lineage>
        <taxon>Bacteria</taxon>
        <taxon>Pseudomonadati</taxon>
        <taxon>Pseudomonadota</taxon>
        <taxon>Gammaproteobacteria</taxon>
        <taxon>Enterobacterales</taxon>
        <taxon>Hafniaceae</taxon>
        <taxon>Hafnia</taxon>
    </lineage>
</organism>
<dbReference type="AlphaFoldDB" id="A0A1C6YVH6"/>